<gene>
    <name evidence="2" type="ORF">ASZ90_006919</name>
</gene>
<evidence type="ECO:0000256" key="1">
    <source>
        <dbReference type="SAM" id="Phobius"/>
    </source>
</evidence>
<evidence type="ECO:0000313" key="2">
    <source>
        <dbReference type="EMBL" id="KUG23258.1"/>
    </source>
</evidence>
<keyword evidence="1" id="KW-1133">Transmembrane helix</keyword>
<comment type="caution">
    <text evidence="2">The sequence shown here is derived from an EMBL/GenBank/DDBJ whole genome shotgun (WGS) entry which is preliminary data.</text>
</comment>
<accession>A0A0W8FQQ7</accession>
<proteinExistence type="predicted"/>
<organism evidence="2">
    <name type="scientific">hydrocarbon metagenome</name>
    <dbReference type="NCBI Taxonomy" id="938273"/>
    <lineage>
        <taxon>unclassified sequences</taxon>
        <taxon>metagenomes</taxon>
        <taxon>ecological metagenomes</taxon>
    </lineage>
</organism>
<dbReference type="AlphaFoldDB" id="A0A0W8FQQ7"/>
<reference evidence="2" key="1">
    <citation type="journal article" date="2015" name="Proc. Natl. Acad. Sci. U.S.A.">
        <title>Networks of energetic and metabolic interactions define dynamics in microbial communities.</title>
        <authorList>
            <person name="Embree M."/>
            <person name="Liu J.K."/>
            <person name="Al-Bassam M.M."/>
            <person name="Zengler K."/>
        </authorList>
    </citation>
    <scope>NUCLEOTIDE SEQUENCE</scope>
</reference>
<keyword evidence="1" id="KW-0472">Membrane</keyword>
<dbReference type="EMBL" id="LNQE01000914">
    <property type="protein sequence ID" value="KUG23258.1"/>
    <property type="molecule type" value="Genomic_DNA"/>
</dbReference>
<feature type="transmembrane region" description="Helical" evidence="1">
    <location>
        <begin position="12"/>
        <end position="33"/>
    </location>
</feature>
<sequence length="45" mass="5379">MRTGNRHKSHFLLLLSSIGVPYYLKLIVIKRFISFLSQRLKNIIY</sequence>
<protein>
    <submittedName>
        <fullName evidence="2">Uncharacterized protein</fullName>
    </submittedName>
</protein>
<keyword evidence="1" id="KW-0812">Transmembrane</keyword>
<name>A0A0W8FQQ7_9ZZZZ</name>